<dbReference type="GO" id="GO:0009245">
    <property type="term" value="P:lipid A biosynthetic process"/>
    <property type="evidence" value="ECO:0007669"/>
    <property type="project" value="TreeGrafter"/>
</dbReference>
<dbReference type="InterPro" id="IPR004843">
    <property type="entry name" value="Calcineurin-like_PHP"/>
</dbReference>
<dbReference type="AlphaFoldDB" id="A0A1M4VKD6"/>
<dbReference type="PANTHER" id="PTHR31302:SF31">
    <property type="entry name" value="PHOSPHODIESTERASE YAEI"/>
    <property type="match status" value="1"/>
</dbReference>
<feature type="transmembrane region" description="Helical" evidence="3">
    <location>
        <begin position="110"/>
        <end position="130"/>
    </location>
</feature>
<evidence type="ECO:0000256" key="3">
    <source>
        <dbReference type="SAM" id="Phobius"/>
    </source>
</evidence>
<dbReference type="GO" id="GO:0016020">
    <property type="term" value="C:membrane"/>
    <property type="evidence" value="ECO:0007669"/>
    <property type="project" value="GOC"/>
</dbReference>
<dbReference type="STRING" id="1121391.SAMN02745206_00684"/>
<dbReference type="SUPFAM" id="SSF56300">
    <property type="entry name" value="Metallo-dependent phosphatases"/>
    <property type="match status" value="1"/>
</dbReference>
<gene>
    <name evidence="5" type="ORF">SAMN02745206_00684</name>
</gene>
<evidence type="ECO:0000313" key="5">
    <source>
        <dbReference type="EMBL" id="SHE69292.1"/>
    </source>
</evidence>
<keyword evidence="1" id="KW-0479">Metal-binding</keyword>
<dbReference type="Pfam" id="PF00149">
    <property type="entry name" value="Metallophos"/>
    <property type="match status" value="1"/>
</dbReference>
<keyword evidence="6" id="KW-1185">Reference proteome</keyword>
<dbReference type="Gene3D" id="3.60.21.10">
    <property type="match status" value="1"/>
</dbReference>
<dbReference type="GO" id="GO:0046872">
    <property type="term" value="F:metal ion binding"/>
    <property type="evidence" value="ECO:0007669"/>
    <property type="project" value="UniProtKB-KW"/>
</dbReference>
<accession>A0A1M4VKD6</accession>
<dbReference type="InterPro" id="IPR029052">
    <property type="entry name" value="Metallo-depent_PP-like"/>
</dbReference>
<dbReference type="RefSeq" id="WP_073036962.1">
    <property type="nucleotide sequence ID" value="NZ_FQVB01000006.1"/>
</dbReference>
<evidence type="ECO:0000259" key="4">
    <source>
        <dbReference type="Pfam" id="PF00149"/>
    </source>
</evidence>
<dbReference type="GO" id="GO:0008758">
    <property type="term" value="F:UDP-2,3-diacylglucosamine hydrolase activity"/>
    <property type="evidence" value="ECO:0007669"/>
    <property type="project" value="TreeGrafter"/>
</dbReference>
<dbReference type="CDD" id="cd07385">
    <property type="entry name" value="MPP_YkuE_C"/>
    <property type="match status" value="1"/>
</dbReference>
<evidence type="ECO:0000256" key="2">
    <source>
        <dbReference type="ARBA" id="ARBA00022801"/>
    </source>
</evidence>
<proteinExistence type="predicted"/>
<keyword evidence="3" id="KW-1133">Transmembrane helix</keyword>
<name>A0A1M4VKD6_9BACT</name>
<dbReference type="InterPro" id="IPR051158">
    <property type="entry name" value="Metallophosphoesterase_sf"/>
</dbReference>
<dbReference type="OrthoDB" id="9780884at2"/>
<organism evidence="5 6">
    <name type="scientific">Desulfacinum infernum DSM 9756</name>
    <dbReference type="NCBI Taxonomy" id="1121391"/>
    <lineage>
        <taxon>Bacteria</taxon>
        <taxon>Pseudomonadati</taxon>
        <taxon>Thermodesulfobacteriota</taxon>
        <taxon>Syntrophobacteria</taxon>
        <taxon>Syntrophobacterales</taxon>
        <taxon>Syntrophobacteraceae</taxon>
        <taxon>Desulfacinum</taxon>
    </lineage>
</organism>
<keyword evidence="3" id="KW-0472">Membrane</keyword>
<keyword evidence="2" id="KW-0378">Hydrolase</keyword>
<dbReference type="PANTHER" id="PTHR31302">
    <property type="entry name" value="TRANSMEMBRANE PROTEIN WITH METALLOPHOSPHOESTERASE DOMAIN-RELATED"/>
    <property type="match status" value="1"/>
</dbReference>
<feature type="transmembrane region" description="Helical" evidence="3">
    <location>
        <begin position="33"/>
        <end position="54"/>
    </location>
</feature>
<keyword evidence="3" id="KW-0812">Transmembrane</keyword>
<reference evidence="6" key="1">
    <citation type="submission" date="2016-11" db="EMBL/GenBank/DDBJ databases">
        <authorList>
            <person name="Varghese N."/>
            <person name="Submissions S."/>
        </authorList>
    </citation>
    <scope>NUCLEOTIDE SEQUENCE [LARGE SCALE GENOMIC DNA]</scope>
    <source>
        <strain evidence="6">DSM 9756</strain>
    </source>
</reference>
<dbReference type="Proteomes" id="UP000184076">
    <property type="component" value="Unassembled WGS sequence"/>
</dbReference>
<feature type="transmembrane region" description="Helical" evidence="3">
    <location>
        <begin position="66"/>
        <end position="90"/>
    </location>
</feature>
<evidence type="ECO:0000256" key="1">
    <source>
        <dbReference type="ARBA" id="ARBA00022723"/>
    </source>
</evidence>
<sequence>MWTFLILFLTVYTTMHAVFYHRVRILFGDRKLLLGLWVAFLVVMVLAPVLCRVLERLGHELTARALAYVGYTWMGFLFLGFWASVAVGVVNGGAWTLNRLAGTQVPALPGRTAALAVIAVAGVLTLYGAFEASRIRIERIQVASHKLPPGRDRIVVAQISDVHLGLVGREARLRKILDAARSVQPDLLVSTGDLVDGATHSLEHLLPLFQSFEPPLGKVAIVGNHEYYAGIEASMDLTRRAGFTVLRDQAVTVGDVLNVAGSDDTWKNRPERETRLLRSVPPSLFTLYLKHRPQVCPETVGLFDLQLSGHTHRGQIFPFTLFVALQYRYQNGTYDLGRGSLLHTNRGTGTWGPPIRVLSPPELTVIEIVRKEGRAP</sequence>
<protein>
    <recommendedName>
        <fullName evidence="4">Calcineurin-like phosphoesterase domain-containing protein</fullName>
    </recommendedName>
</protein>
<dbReference type="EMBL" id="FQVB01000006">
    <property type="protein sequence ID" value="SHE69292.1"/>
    <property type="molecule type" value="Genomic_DNA"/>
</dbReference>
<feature type="domain" description="Calcineurin-like phosphoesterase" evidence="4">
    <location>
        <begin position="156"/>
        <end position="313"/>
    </location>
</feature>
<evidence type="ECO:0000313" key="6">
    <source>
        <dbReference type="Proteomes" id="UP000184076"/>
    </source>
</evidence>